<reference evidence="1 2" key="1">
    <citation type="journal article" date="2006" name="Nature">
        <title>Global trends of whole-genome duplications revealed by the ciliate Paramecium tetraurelia.</title>
        <authorList>
            <consortium name="Genoscope"/>
            <person name="Aury J.-M."/>
            <person name="Jaillon O."/>
            <person name="Duret L."/>
            <person name="Noel B."/>
            <person name="Jubin C."/>
            <person name="Porcel B.M."/>
            <person name="Segurens B."/>
            <person name="Daubin V."/>
            <person name="Anthouard V."/>
            <person name="Aiach N."/>
            <person name="Arnaiz O."/>
            <person name="Billaut A."/>
            <person name="Beisson J."/>
            <person name="Blanc I."/>
            <person name="Bouhouche K."/>
            <person name="Camara F."/>
            <person name="Duharcourt S."/>
            <person name="Guigo R."/>
            <person name="Gogendeau D."/>
            <person name="Katinka M."/>
            <person name="Keller A.-M."/>
            <person name="Kissmehl R."/>
            <person name="Klotz C."/>
            <person name="Koll F."/>
            <person name="Le Moue A."/>
            <person name="Lepere C."/>
            <person name="Malinsky S."/>
            <person name="Nowacki M."/>
            <person name="Nowak J.K."/>
            <person name="Plattner H."/>
            <person name="Poulain J."/>
            <person name="Ruiz F."/>
            <person name="Serrano V."/>
            <person name="Zagulski M."/>
            <person name="Dessen P."/>
            <person name="Betermier M."/>
            <person name="Weissenbach J."/>
            <person name="Scarpelli C."/>
            <person name="Schachter V."/>
            <person name="Sperling L."/>
            <person name="Meyer E."/>
            <person name="Cohen J."/>
            <person name="Wincker P."/>
        </authorList>
    </citation>
    <scope>NUCLEOTIDE SEQUENCE [LARGE SCALE GENOMIC DNA]</scope>
    <source>
        <strain evidence="1 2">Stock d4-2</strain>
    </source>
</reference>
<dbReference type="GeneID" id="5047205"/>
<dbReference type="KEGG" id="ptm:GSPATT00026370001"/>
<evidence type="ECO:0000313" key="1">
    <source>
        <dbReference type="EMBL" id="CAK94047.1"/>
    </source>
</evidence>
<dbReference type="EMBL" id="CT868675">
    <property type="protein sequence ID" value="CAK94047.1"/>
    <property type="molecule type" value="Genomic_DNA"/>
</dbReference>
<proteinExistence type="predicted"/>
<evidence type="ECO:0000313" key="2">
    <source>
        <dbReference type="Proteomes" id="UP000000600"/>
    </source>
</evidence>
<dbReference type="HOGENOM" id="CLU_1470938_0_0_1"/>
<name>A0EFF6_PARTE</name>
<organism evidence="1 2">
    <name type="scientific">Paramecium tetraurelia</name>
    <dbReference type="NCBI Taxonomy" id="5888"/>
    <lineage>
        <taxon>Eukaryota</taxon>
        <taxon>Sar</taxon>
        <taxon>Alveolata</taxon>
        <taxon>Ciliophora</taxon>
        <taxon>Intramacronucleata</taxon>
        <taxon>Oligohymenophorea</taxon>
        <taxon>Peniculida</taxon>
        <taxon>Parameciidae</taxon>
        <taxon>Paramecium</taxon>
    </lineage>
</organism>
<dbReference type="RefSeq" id="XP_001461420.1">
    <property type="nucleotide sequence ID" value="XM_001461383.1"/>
</dbReference>
<accession>A0EFF6</accession>
<sequence>MEYTQVEADFIDMIQIVLKIIYSTQQKCRFSRNEYDFLYYINLRSKVQQILEAILKNIKTSLKMSQNQILDSDSILGSTNSYDKCFYLLVQEFALKLLEKTVKDLNESAFQNHSYKIMDILSLQHKQKGDFVIMLEINQRKVEELTKESTFQHLLKEQQLRIRGKSLDLEENFELSSLDIYYQI</sequence>
<gene>
    <name evidence="1" type="ORF">GSPATT00026370001</name>
</gene>
<dbReference type="Proteomes" id="UP000000600">
    <property type="component" value="Unassembled WGS sequence"/>
</dbReference>
<dbReference type="InParanoid" id="A0EFF6"/>
<keyword evidence="2" id="KW-1185">Reference proteome</keyword>
<dbReference type="AlphaFoldDB" id="A0EFF6"/>
<protein>
    <submittedName>
        <fullName evidence="1">Uncharacterized protein</fullName>
    </submittedName>
</protein>